<dbReference type="Pfam" id="PF03372">
    <property type="entry name" value="Exo_endo_phos"/>
    <property type="match status" value="1"/>
</dbReference>
<sequence>MRFRRRPRRNTPASTWRRVVAVLLVLALLGVLAATVAPLFHGAWPLLGLFQHFSVQLGAAALLLLVVALAFRMWREAALAVLLTLLHGIRLEPFLPYPEPAALVAGSPLKVLSLNLWYENEDHMRTVQALLESGADVIATVETTAEWRDSLQDLASVYPYRIDCVGKAFRCGVALFSKLPFQASFAGRIDGALPTIAQVTIDWQGEPLTIAALQLINPLIGIEEDFQAQQAEVATDYFAKLPGDLVVMGDFNSTPWSRLQKEFRARTGLDNRGRLAFTWPSWAPGIFRLPIDQIFVRGGIVARNVRPGAPEGSDHLPILGDIYRKAR</sequence>
<comment type="caution">
    <text evidence="3">The sequence shown here is derived from an EMBL/GenBank/DDBJ whole genome shotgun (WGS) entry which is preliminary data.</text>
</comment>
<evidence type="ECO:0000259" key="2">
    <source>
        <dbReference type="Pfam" id="PF03372"/>
    </source>
</evidence>
<dbReference type="RefSeq" id="WP_379956925.1">
    <property type="nucleotide sequence ID" value="NZ_JAUYVI010000005.1"/>
</dbReference>
<keyword evidence="1" id="KW-0472">Membrane</keyword>
<keyword evidence="1" id="KW-1133">Transmembrane helix</keyword>
<evidence type="ECO:0000313" key="3">
    <source>
        <dbReference type="EMBL" id="MDQ7249200.1"/>
    </source>
</evidence>
<dbReference type="SUPFAM" id="SSF56219">
    <property type="entry name" value="DNase I-like"/>
    <property type="match status" value="1"/>
</dbReference>
<dbReference type="Proteomes" id="UP001230156">
    <property type="component" value="Unassembled WGS sequence"/>
</dbReference>
<protein>
    <submittedName>
        <fullName evidence="3">Endonuclease/exonuclease/phosphatase family protein</fullName>
    </submittedName>
</protein>
<name>A0ABU0YN97_9PROT</name>
<dbReference type="InterPro" id="IPR036691">
    <property type="entry name" value="Endo/exonu/phosph_ase_sf"/>
</dbReference>
<dbReference type="InterPro" id="IPR005135">
    <property type="entry name" value="Endo/exonuclease/phosphatase"/>
</dbReference>
<keyword evidence="3" id="KW-0540">Nuclease</keyword>
<feature type="domain" description="Endonuclease/exonuclease/phosphatase" evidence="2">
    <location>
        <begin position="112"/>
        <end position="315"/>
    </location>
</feature>
<dbReference type="GO" id="GO:0004519">
    <property type="term" value="F:endonuclease activity"/>
    <property type="evidence" value="ECO:0007669"/>
    <property type="project" value="UniProtKB-KW"/>
</dbReference>
<feature type="transmembrane region" description="Helical" evidence="1">
    <location>
        <begin position="49"/>
        <end position="71"/>
    </location>
</feature>
<evidence type="ECO:0000256" key="1">
    <source>
        <dbReference type="SAM" id="Phobius"/>
    </source>
</evidence>
<accession>A0ABU0YN97</accession>
<dbReference type="Gene3D" id="3.60.10.10">
    <property type="entry name" value="Endonuclease/exonuclease/phosphatase"/>
    <property type="match status" value="1"/>
</dbReference>
<dbReference type="PANTHER" id="PTHR14859:SF1">
    <property type="entry name" value="PGAP2-INTERACTING PROTEIN"/>
    <property type="match status" value="1"/>
</dbReference>
<gene>
    <name evidence="3" type="ORF">Q8A70_16045</name>
</gene>
<keyword evidence="3" id="KW-0255">Endonuclease</keyword>
<keyword evidence="3" id="KW-0378">Hydrolase</keyword>
<dbReference type="InterPro" id="IPR051916">
    <property type="entry name" value="GPI-anchor_lipid_remodeler"/>
</dbReference>
<dbReference type="PANTHER" id="PTHR14859">
    <property type="entry name" value="CALCOFLUOR WHITE HYPERSENSITIVE PROTEIN PRECURSOR"/>
    <property type="match status" value="1"/>
</dbReference>
<keyword evidence="1" id="KW-0812">Transmembrane</keyword>
<keyword evidence="4" id="KW-1185">Reference proteome</keyword>
<reference evidence="4" key="1">
    <citation type="submission" date="2023-08" db="EMBL/GenBank/DDBJ databases">
        <title>Rhodospirillaceae gen. nov., a novel taxon isolated from the Yangtze River Yuezi River estuary sludge.</title>
        <authorList>
            <person name="Ruan L."/>
        </authorList>
    </citation>
    <scope>NUCLEOTIDE SEQUENCE [LARGE SCALE GENOMIC DNA]</scope>
    <source>
        <strain evidence="4">R-7</strain>
    </source>
</reference>
<evidence type="ECO:0000313" key="4">
    <source>
        <dbReference type="Proteomes" id="UP001230156"/>
    </source>
</evidence>
<organism evidence="3 4">
    <name type="scientific">Dongia sedimenti</name>
    <dbReference type="NCBI Taxonomy" id="3064282"/>
    <lineage>
        <taxon>Bacteria</taxon>
        <taxon>Pseudomonadati</taxon>
        <taxon>Pseudomonadota</taxon>
        <taxon>Alphaproteobacteria</taxon>
        <taxon>Rhodospirillales</taxon>
        <taxon>Dongiaceae</taxon>
        <taxon>Dongia</taxon>
    </lineage>
</organism>
<proteinExistence type="predicted"/>
<dbReference type="EMBL" id="JAUYVI010000005">
    <property type="protein sequence ID" value="MDQ7249200.1"/>
    <property type="molecule type" value="Genomic_DNA"/>
</dbReference>